<dbReference type="EMBL" id="HBUF01512059">
    <property type="protein sequence ID" value="CAG6746877.1"/>
    <property type="molecule type" value="Transcribed_RNA"/>
</dbReference>
<proteinExistence type="predicted"/>
<protein>
    <submittedName>
        <fullName evidence="1">Uncharacterized protein</fullName>
    </submittedName>
</protein>
<accession>A0A8D8SKA9</accession>
<dbReference type="EMBL" id="HBUF01512060">
    <property type="protein sequence ID" value="CAG6746878.1"/>
    <property type="molecule type" value="Transcribed_RNA"/>
</dbReference>
<dbReference type="EMBL" id="HBUF01219081">
    <property type="protein sequence ID" value="CAG6668575.1"/>
    <property type="molecule type" value="Transcribed_RNA"/>
</dbReference>
<dbReference type="EMBL" id="HBUF01381728">
    <property type="protein sequence ID" value="CAG6730568.1"/>
    <property type="molecule type" value="Transcribed_RNA"/>
</dbReference>
<reference evidence="1" key="1">
    <citation type="submission" date="2021-05" db="EMBL/GenBank/DDBJ databases">
        <authorList>
            <person name="Alioto T."/>
            <person name="Alioto T."/>
            <person name="Gomez Garrido J."/>
        </authorList>
    </citation>
    <scope>NUCLEOTIDE SEQUENCE</scope>
</reference>
<organism evidence="1">
    <name type="scientific">Cacopsylla melanoneura</name>
    <dbReference type="NCBI Taxonomy" id="428564"/>
    <lineage>
        <taxon>Eukaryota</taxon>
        <taxon>Metazoa</taxon>
        <taxon>Ecdysozoa</taxon>
        <taxon>Arthropoda</taxon>
        <taxon>Hexapoda</taxon>
        <taxon>Insecta</taxon>
        <taxon>Pterygota</taxon>
        <taxon>Neoptera</taxon>
        <taxon>Paraneoptera</taxon>
        <taxon>Hemiptera</taxon>
        <taxon>Sternorrhyncha</taxon>
        <taxon>Psylloidea</taxon>
        <taxon>Psyllidae</taxon>
        <taxon>Psyllinae</taxon>
        <taxon>Cacopsylla</taxon>
    </lineage>
</organism>
<dbReference type="EMBL" id="HBUF01055190">
    <property type="protein sequence ID" value="CAG6623567.1"/>
    <property type="molecule type" value="Transcribed_RNA"/>
</dbReference>
<dbReference type="EMBL" id="HBUF01381727">
    <property type="protein sequence ID" value="CAG6730565.1"/>
    <property type="molecule type" value="Transcribed_RNA"/>
</dbReference>
<evidence type="ECO:0000313" key="1">
    <source>
        <dbReference type="EMBL" id="CAG6668576.1"/>
    </source>
</evidence>
<name>A0A8D8SKA9_9HEMI</name>
<dbReference type="EMBL" id="HBUF01512061">
    <property type="protein sequence ID" value="CAG6746879.1"/>
    <property type="molecule type" value="Transcribed_RNA"/>
</dbReference>
<dbReference type="AlphaFoldDB" id="A0A8D8SKA9"/>
<sequence>MKIARRWRVSHTLLRQNLLRGQHSSSACFAVRRLVIGMLSTVIVRTLIGASAIHVDCCSRLRMRTQCTALTFTRWATNRRQPMFRSFSLTWNPTDSCLRTFP</sequence>
<dbReference type="EMBL" id="HBUF01055191">
    <property type="protein sequence ID" value="CAG6623568.1"/>
    <property type="molecule type" value="Transcribed_RNA"/>
</dbReference>
<dbReference type="EMBL" id="HBUF01381726">
    <property type="protein sequence ID" value="CAG6730562.1"/>
    <property type="molecule type" value="Transcribed_RNA"/>
</dbReference>
<dbReference type="EMBL" id="HBUF01219082">
    <property type="protein sequence ID" value="CAG6668576.1"/>
    <property type="molecule type" value="Transcribed_RNA"/>
</dbReference>